<dbReference type="SUPFAM" id="SSF54928">
    <property type="entry name" value="RNA-binding domain, RBD"/>
    <property type="match status" value="2"/>
</dbReference>
<sequence>MLLPRKGDSRTSPKIMSSYFESTTPNNSADFVFSSSTSRISIPGLPSISSHSSRADSRGAESGSNSPGNYYSLFSSTSLNKSLTTTSNGNADYTLPPPQPKSYPAYGQVHPDQRRQHQGHDLSQQMQGMRIASSMPVDPLDSILGQFQCARVRGLPYDANFEDICMLFQGLVLLDIVLPMNAYGAGTGEAFGLFGNPSDYQAALVRSGQIRPGCFVEVFPARRNDYHAAISSIQHVMNVDHHNGEGEGHRAQMSGNQWNAGANMASMPPQPQMRHPQMHPHQHQHQIQHQHQHQIQHQNSNQGQGGYKLPVATGNQNTGTYKGARPGRGDGRSKGGGGRGTGRGGGIQVGEHTGFLRMRGLPFTTTKKDIFDFFNDYGPIEDSICLTYRSDGRATGEGYIVFKSPEDAKNAMSLHRESMGSRYIELFISNKDEHARALAREPDDEEE</sequence>
<feature type="compositionally biased region" description="Basic and acidic residues" evidence="4">
    <location>
        <begin position="1"/>
        <end position="11"/>
    </location>
</feature>
<name>A0A7S3Q392_9STRA</name>
<dbReference type="InterPro" id="IPR050666">
    <property type="entry name" value="ESRP"/>
</dbReference>
<feature type="region of interest" description="Disordered" evidence="4">
    <location>
        <begin position="1"/>
        <end position="32"/>
    </location>
</feature>
<feature type="domain" description="RRM" evidence="5">
    <location>
        <begin position="354"/>
        <end position="431"/>
    </location>
</feature>
<accession>A0A7S3Q392</accession>
<feature type="region of interest" description="Disordered" evidence="4">
    <location>
        <begin position="44"/>
        <end position="67"/>
    </location>
</feature>
<dbReference type="InterPro" id="IPR035979">
    <property type="entry name" value="RBD_domain_sf"/>
</dbReference>
<evidence type="ECO:0000256" key="3">
    <source>
        <dbReference type="PROSITE-ProRule" id="PRU00176"/>
    </source>
</evidence>
<dbReference type="EMBL" id="HBIO01011589">
    <property type="protein sequence ID" value="CAE0464184.1"/>
    <property type="molecule type" value="Transcribed_RNA"/>
</dbReference>
<gene>
    <name evidence="6" type="ORF">CDEB00056_LOCUS9025</name>
</gene>
<dbReference type="Pfam" id="PF00076">
    <property type="entry name" value="RRM_1"/>
    <property type="match status" value="1"/>
</dbReference>
<evidence type="ECO:0000259" key="5">
    <source>
        <dbReference type="PROSITE" id="PS50102"/>
    </source>
</evidence>
<dbReference type="SMART" id="SM00360">
    <property type="entry name" value="RRM"/>
    <property type="match status" value="2"/>
</dbReference>
<proteinExistence type="predicted"/>
<dbReference type="InterPro" id="IPR012677">
    <property type="entry name" value="Nucleotide-bd_a/b_plait_sf"/>
</dbReference>
<dbReference type="AlphaFoldDB" id="A0A7S3Q392"/>
<keyword evidence="1" id="KW-0677">Repeat</keyword>
<feature type="region of interest" description="Disordered" evidence="4">
    <location>
        <begin position="85"/>
        <end position="125"/>
    </location>
</feature>
<evidence type="ECO:0000256" key="4">
    <source>
        <dbReference type="SAM" id="MobiDB-lite"/>
    </source>
</evidence>
<feature type="compositionally biased region" description="Gly residues" evidence="4">
    <location>
        <begin position="334"/>
        <end position="348"/>
    </location>
</feature>
<feature type="compositionally biased region" description="Basic and acidic residues" evidence="4">
    <location>
        <begin position="111"/>
        <end position="120"/>
    </location>
</feature>
<reference evidence="6" key="1">
    <citation type="submission" date="2021-01" db="EMBL/GenBank/DDBJ databases">
        <authorList>
            <person name="Corre E."/>
            <person name="Pelletier E."/>
            <person name="Niang G."/>
            <person name="Scheremetjew M."/>
            <person name="Finn R."/>
            <person name="Kale V."/>
            <person name="Holt S."/>
            <person name="Cochrane G."/>
            <person name="Meng A."/>
            <person name="Brown T."/>
            <person name="Cohen L."/>
        </authorList>
    </citation>
    <scope>NUCLEOTIDE SEQUENCE</scope>
    <source>
        <strain evidence="6">MM31A-1</strain>
    </source>
</reference>
<organism evidence="6">
    <name type="scientific">Chaetoceros debilis</name>
    <dbReference type="NCBI Taxonomy" id="122233"/>
    <lineage>
        <taxon>Eukaryota</taxon>
        <taxon>Sar</taxon>
        <taxon>Stramenopiles</taxon>
        <taxon>Ochrophyta</taxon>
        <taxon>Bacillariophyta</taxon>
        <taxon>Coscinodiscophyceae</taxon>
        <taxon>Chaetocerotophycidae</taxon>
        <taxon>Chaetocerotales</taxon>
        <taxon>Chaetocerotaceae</taxon>
        <taxon>Chaetoceros</taxon>
    </lineage>
</organism>
<dbReference type="GO" id="GO:0003723">
    <property type="term" value="F:RNA binding"/>
    <property type="evidence" value="ECO:0007669"/>
    <property type="project" value="UniProtKB-UniRule"/>
</dbReference>
<evidence type="ECO:0000256" key="1">
    <source>
        <dbReference type="ARBA" id="ARBA00022737"/>
    </source>
</evidence>
<dbReference type="CDD" id="cd12254">
    <property type="entry name" value="RRM_hnRNPH_ESRPs_RBM12_like"/>
    <property type="match status" value="2"/>
</dbReference>
<dbReference type="InterPro" id="IPR000504">
    <property type="entry name" value="RRM_dom"/>
</dbReference>
<evidence type="ECO:0000313" key="6">
    <source>
        <dbReference type="EMBL" id="CAE0464184.1"/>
    </source>
</evidence>
<keyword evidence="2 3" id="KW-0694">RNA-binding</keyword>
<feature type="region of interest" description="Disordered" evidence="4">
    <location>
        <begin position="265"/>
        <end position="350"/>
    </location>
</feature>
<protein>
    <recommendedName>
        <fullName evidence="5">RRM domain-containing protein</fullName>
    </recommendedName>
</protein>
<dbReference type="PANTHER" id="PTHR13976">
    <property type="entry name" value="HETEROGENEOUS NUCLEAR RIBONUCLEOPROTEIN-RELATED"/>
    <property type="match status" value="1"/>
</dbReference>
<dbReference type="Gene3D" id="3.30.70.330">
    <property type="match status" value="2"/>
</dbReference>
<feature type="compositionally biased region" description="Polar residues" evidence="4">
    <location>
        <begin position="12"/>
        <end position="32"/>
    </location>
</feature>
<dbReference type="PROSITE" id="PS50102">
    <property type="entry name" value="RRM"/>
    <property type="match status" value="1"/>
</dbReference>
<evidence type="ECO:0000256" key="2">
    <source>
        <dbReference type="ARBA" id="ARBA00022884"/>
    </source>
</evidence>
<feature type="compositionally biased region" description="Basic residues" evidence="4">
    <location>
        <begin position="276"/>
        <end position="294"/>
    </location>
</feature>